<protein>
    <recommendedName>
        <fullName evidence="2">GTP cyclohydrolase FolE2</fullName>
        <ecNumber evidence="2">3.5.4.16</ecNumber>
    </recommendedName>
</protein>
<proteinExistence type="inferred from homology"/>
<dbReference type="Pfam" id="PF02649">
    <property type="entry name" value="GCHY-1"/>
    <property type="match status" value="1"/>
</dbReference>
<comment type="function">
    <text evidence="2">Converts GTP to 7,8-dihydroneopterin triphosphate.</text>
</comment>
<dbReference type="PANTHER" id="PTHR36445">
    <property type="entry name" value="GTP CYCLOHYDROLASE MPTA"/>
    <property type="match status" value="1"/>
</dbReference>
<dbReference type="HAMAP" id="MF_01527_B">
    <property type="entry name" value="GTP_cyclohydrol_B"/>
    <property type="match status" value="1"/>
</dbReference>
<comment type="catalytic activity">
    <reaction evidence="2">
        <text>GTP + H2O = 7,8-dihydroneopterin 3'-triphosphate + formate + H(+)</text>
        <dbReference type="Rhea" id="RHEA:17473"/>
        <dbReference type="ChEBI" id="CHEBI:15377"/>
        <dbReference type="ChEBI" id="CHEBI:15378"/>
        <dbReference type="ChEBI" id="CHEBI:15740"/>
        <dbReference type="ChEBI" id="CHEBI:37565"/>
        <dbReference type="ChEBI" id="CHEBI:58462"/>
        <dbReference type="EC" id="3.5.4.16"/>
    </reaction>
</comment>
<dbReference type="PANTHER" id="PTHR36445:SF1">
    <property type="entry name" value="GTP CYCLOHYDROLASE MPTA"/>
    <property type="match status" value="1"/>
</dbReference>
<dbReference type="EMBL" id="JAAYEE010000010">
    <property type="protein sequence ID" value="NLW33950.1"/>
    <property type="molecule type" value="Genomic_DNA"/>
</dbReference>
<accession>A0A971RZ62</accession>
<feature type="site" description="May be catalytically important" evidence="2">
    <location>
        <position position="147"/>
    </location>
</feature>
<reference evidence="3" key="2">
    <citation type="submission" date="2020-01" db="EMBL/GenBank/DDBJ databases">
        <authorList>
            <person name="Campanaro S."/>
        </authorList>
    </citation>
    <scope>NUCLEOTIDE SEQUENCE</scope>
    <source>
        <strain evidence="3">AS06rmzACSIP_7</strain>
    </source>
</reference>
<dbReference type="GO" id="GO:0003934">
    <property type="term" value="F:GTP cyclohydrolase I activity"/>
    <property type="evidence" value="ECO:0007669"/>
    <property type="project" value="UniProtKB-UniRule"/>
</dbReference>
<sequence length="272" mass="31200">MLDVQSLDDYRMIEIDKVGVKNIKYPIVVLDKAEGLQHTIATIDMYVNLPHNYKGTHMSRFVEILHSNKNMINMKNFPNILREMKDRLNAESAHLSVKFPYFIKKEAPVSRTEGFLEYCCGFSGSMDGSNRMKEFIVSASVPINTLCPCSKEISEHGAHNQRGITTVSVRFKKFFWIEDLIAVVEQCASSDIYSILKREDEKFVTERAFENPKFVEDIVRDIAETLSKDPNMTWFMIEAENFESIHNHSAYAYLERNNENGTAGKSCVDKDA</sequence>
<dbReference type="InterPro" id="IPR003801">
    <property type="entry name" value="GTP_cyclohydrolase_FolE2/MptA"/>
</dbReference>
<gene>
    <name evidence="2" type="primary">folE2</name>
    <name evidence="3" type="ORF">GXY80_00510</name>
</gene>
<evidence type="ECO:0000256" key="2">
    <source>
        <dbReference type="HAMAP-Rule" id="MF_01527"/>
    </source>
</evidence>
<keyword evidence="1 2" id="KW-0378">Hydrolase</keyword>
<comment type="similarity">
    <text evidence="2">Belongs to the GTP cyclohydrolase IV family.</text>
</comment>
<dbReference type="EC" id="3.5.4.16" evidence="2"/>
<dbReference type="GO" id="GO:0046654">
    <property type="term" value="P:tetrahydrofolate biosynthetic process"/>
    <property type="evidence" value="ECO:0007669"/>
    <property type="project" value="UniProtKB-UniRule"/>
</dbReference>
<comment type="pathway">
    <text evidence="2">Cofactor biosynthesis; 7,8-dihydroneopterin triphosphate biosynthesis; 7,8-dihydroneopterin triphosphate from GTP: step 1/1.</text>
</comment>
<dbReference type="Proteomes" id="UP000777265">
    <property type="component" value="Unassembled WGS sequence"/>
</dbReference>
<dbReference type="NCBIfam" id="NF010200">
    <property type="entry name" value="PRK13674.1-1"/>
    <property type="match status" value="1"/>
</dbReference>
<evidence type="ECO:0000313" key="3">
    <source>
        <dbReference type="EMBL" id="NLW33950.1"/>
    </source>
</evidence>
<name>A0A971RZ62_9BACT</name>
<evidence type="ECO:0000313" key="4">
    <source>
        <dbReference type="Proteomes" id="UP000777265"/>
    </source>
</evidence>
<organism evidence="3 4">
    <name type="scientific">Syntrophorhabdus aromaticivorans</name>
    <dbReference type="NCBI Taxonomy" id="328301"/>
    <lineage>
        <taxon>Bacteria</taxon>
        <taxon>Pseudomonadati</taxon>
        <taxon>Thermodesulfobacteriota</taxon>
        <taxon>Syntrophorhabdia</taxon>
        <taxon>Syntrophorhabdales</taxon>
        <taxon>Syntrophorhabdaceae</taxon>
        <taxon>Syntrophorhabdus</taxon>
    </lineage>
</organism>
<dbReference type="Gene3D" id="3.10.270.10">
    <property type="entry name" value="Urate Oxidase"/>
    <property type="match status" value="1"/>
</dbReference>
<comment type="caution">
    <text evidence="3">The sequence shown here is derived from an EMBL/GenBank/DDBJ whole genome shotgun (WGS) entry which is preliminary data.</text>
</comment>
<dbReference type="AlphaFoldDB" id="A0A971RZ62"/>
<evidence type="ECO:0000256" key="1">
    <source>
        <dbReference type="ARBA" id="ARBA00022801"/>
    </source>
</evidence>
<reference evidence="3" key="1">
    <citation type="journal article" date="2020" name="Biotechnol. Biofuels">
        <title>New insights from the biogas microbiome by comprehensive genome-resolved metagenomics of nearly 1600 species originating from multiple anaerobic digesters.</title>
        <authorList>
            <person name="Campanaro S."/>
            <person name="Treu L."/>
            <person name="Rodriguez-R L.M."/>
            <person name="Kovalovszki A."/>
            <person name="Ziels R.M."/>
            <person name="Maus I."/>
            <person name="Zhu X."/>
            <person name="Kougias P.G."/>
            <person name="Basile A."/>
            <person name="Luo G."/>
            <person name="Schluter A."/>
            <person name="Konstantinidis K.T."/>
            <person name="Angelidaki I."/>
        </authorList>
    </citation>
    <scope>NUCLEOTIDE SEQUENCE</scope>
    <source>
        <strain evidence="3">AS06rmzACSIP_7</strain>
    </source>
</reference>
<dbReference type="InterPro" id="IPR022838">
    <property type="entry name" value="GTP_cyclohydrolase_FolE2"/>
</dbReference>